<evidence type="ECO:0000313" key="2">
    <source>
        <dbReference type="Proteomes" id="UP000789901"/>
    </source>
</evidence>
<proteinExistence type="predicted"/>
<evidence type="ECO:0000313" key="1">
    <source>
        <dbReference type="EMBL" id="CAG8832418.1"/>
    </source>
</evidence>
<sequence>YLDNNDFVTTEKIMDDNRIIEFINNPNINNKLDKIVEKNLGLVY</sequence>
<comment type="caution">
    <text evidence="1">The sequence shown here is derived from an EMBL/GenBank/DDBJ whole genome shotgun (WGS) entry which is preliminary data.</text>
</comment>
<reference evidence="1 2" key="1">
    <citation type="submission" date="2021-06" db="EMBL/GenBank/DDBJ databases">
        <authorList>
            <person name="Kallberg Y."/>
            <person name="Tangrot J."/>
            <person name="Rosling A."/>
        </authorList>
    </citation>
    <scope>NUCLEOTIDE SEQUENCE [LARGE SCALE GENOMIC DNA]</scope>
    <source>
        <strain evidence="1 2">120-4 pot B 10/14</strain>
    </source>
</reference>
<protein>
    <submittedName>
        <fullName evidence="1">4866_t:CDS:1</fullName>
    </submittedName>
</protein>
<keyword evidence="2" id="KW-1185">Reference proteome</keyword>
<name>A0ABN7WHU9_GIGMA</name>
<gene>
    <name evidence="1" type="ORF">GMARGA_LOCUS31048</name>
</gene>
<dbReference type="Proteomes" id="UP000789901">
    <property type="component" value="Unassembled WGS sequence"/>
</dbReference>
<dbReference type="EMBL" id="CAJVQB010045323">
    <property type="protein sequence ID" value="CAG8832418.1"/>
    <property type="molecule type" value="Genomic_DNA"/>
</dbReference>
<feature type="non-terminal residue" evidence="1">
    <location>
        <position position="1"/>
    </location>
</feature>
<accession>A0ABN7WHU9</accession>
<organism evidence="1 2">
    <name type="scientific">Gigaspora margarita</name>
    <dbReference type="NCBI Taxonomy" id="4874"/>
    <lineage>
        <taxon>Eukaryota</taxon>
        <taxon>Fungi</taxon>
        <taxon>Fungi incertae sedis</taxon>
        <taxon>Mucoromycota</taxon>
        <taxon>Glomeromycotina</taxon>
        <taxon>Glomeromycetes</taxon>
        <taxon>Diversisporales</taxon>
        <taxon>Gigasporaceae</taxon>
        <taxon>Gigaspora</taxon>
    </lineage>
</organism>